<dbReference type="InterPro" id="IPR015414">
    <property type="entry name" value="TMEM64"/>
</dbReference>
<accession>A0A1Q2L4E9</accession>
<evidence type="ECO:0000256" key="2">
    <source>
        <dbReference type="ARBA" id="ARBA00022475"/>
    </source>
</evidence>
<comment type="similarity">
    <text evidence="6">Belongs to the TVP38/TMEM64 family.</text>
</comment>
<name>A0A1Q2L4E9_9BACL</name>
<gene>
    <name evidence="8" type="ORF">B0X71_19150</name>
</gene>
<feature type="transmembrane region" description="Helical" evidence="6">
    <location>
        <begin position="12"/>
        <end position="33"/>
    </location>
</feature>
<feature type="transmembrane region" description="Helical" evidence="6">
    <location>
        <begin position="95"/>
        <end position="117"/>
    </location>
</feature>
<organism evidence="8 9">
    <name type="scientific">Planococcus lenghuensis</name>
    <dbReference type="NCBI Taxonomy" id="2213202"/>
    <lineage>
        <taxon>Bacteria</taxon>
        <taxon>Bacillati</taxon>
        <taxon>Bacillota</taxon>
        <taxon>Bacilli</taxon>
        <taxon>Bacillales</taxon>
        <taxon>Caryophanaceae</taxon>
        <taxon>Planococcus</taxon>
    </lineage>
</organism>
<feature type="transmembrane region" description="Helical" evidence="6">
    <location>
        <begin position="39"/>
        <end position="66"/>
    </location>
</feature>
<proteinExistence type="inferred from homology"/>
<evidence type="ECO:0000256" key="6">
    <source>
        <dbReference type="RuleBase" id="RU366058"/>
    </source>
</evidence>
<dbReference type="Pfam" id="PF09335">
    <property type="entry name" value="VTT_dom"/>
    <property type="match status" value="1"/>
</dbReference>
<feature type="transmembrane region" description="Helical" evidence="6">
    <location>
        <begin position="149"/>
        <end position="172"/>
    </location>
</feature>
<keyword evidence="3 6" id="KW-0812">Transmembrane</keyword>
<reference evidence="8 9" key="1">
    <citation type="submission" date="2017-02" db="EMBL/GenBank/DDBJ databases">
        <title>The complete genomic sequence of a novel cold adapted crude oil-degrading bacterium Planococcus qaidamina Y42.</title>
        <authorList>
            <person name="Yang R."/>
        </authorList>
    </citation>
    <scope>NUCLEOTIDE SEQUENCE [LARGE SCALE GENOMIC DNA]</scope>
    <source>
        <strain evidence="8 9">Y42</strain>
        <plasmid evidence="8 9">unnamed1</plasmid>
    </source>
</reference>
<evidence type="ECO:0000313" key="8">
    <source>
        <dbReference type="EMBL" id="AQQ55296.1"/>
    </source>
</evidence>
<evidence type="ECO:0000256" key="5">
    <source>
        <dbReference type="ARBA" id="ARBA00023136"/>
    </source>
</evidence>
<feature type="domain" description="VTT" evidence="7">
    <location>
        <begin position="29"/>
        <end position="147"/>
    </location>
</feature>
<keyword evidence="9" id="KW-1185">Reference proteome</keyword>
<evidence type="ECO:0000313" key="9">
    <source>
        <dbReference type="Proteomes" id="UP000188184"/>
    </source>
</evidence>
<geneLocation type="plasmid" evidence="8 9">
    <name>unnamed1</name>
</geneLocation>
<dbReference type="KEGG" id="pmar:B0X71_19150"/>
<evidence type="ECO:0000256" key="3">
    <source>
        <dbReference type="ARBA" id="ARBA00022692"/>
    </source>
</evidence>
<keyword evidence="4 6" id="KW-1133">Transmembrane helix</keyword>
<dbReference type="GO" id="GO:0005886">
    <property type="term" value="C:plasma membrane"/>
    <property type="evidence" value="ECO:0007669"/>
    <property type="project" value="UniProtKB-SubCell"/>
</dbReference>
<keyword evidence="5 6" id="KW-0472">Membrane</keyword>
<evidence type="ECO:0000256" key="4">
    <source>
        <dbReference type="ARBA" id="ARBA00022989"/>
    </source>
</evidence>
<dbReference type="OrthoDB" id="5471155at2"/>
<comment type="caution">
    <text evidence="6">Lacks conserved residue(s) required for the propagation of feature annotation.</text>
</comment>
<keyword evidence="8" id="KW-0614">Plasmid</keyword>
<dbReference type="InterPro" id="IPR032816">
    <property type="entry name" value="VTT_dom"/>
</dbReference>
<dbReference type="EMBL" id="CP019641">
    <property type="protein sequence ID" value="AQQ55296.1"/>
    <property type="molecule type" value="Genomic_DNA"/>
</dbReference>
<keyword evidence="2 6" id="KW-1003">Cell membrane</keyword>
<sequence>MVEQLSGSEYTAVILSIFVGIVVAILAVIPSVFVTSANILVFGFWEGAFLSFLGEAIGAVVAFLLYQFGLRNISRHYLHRFSSLQRLVDVQGKEAFFLIFALRLTPFTPSSIVTYFASIGKVSWQTFAVASSLGKIPALLLEAYSIYHLVNWTIEGKLLLLVIGGGGIIWILTRRLKNR</sequence>
<dbReference type="PANTHER" id="PTHR12677:SF55">
    <property type="entry name" value="UNDECAPRENYL PHOSPHATE TRANSPORTER SAOUHSC_00901-RELATED"/>
    <property type="match status" value="1"/>
</dbReference>
<dbReference type="Proteomes" id="UP000188184">
    <property type="component" value="Plasmid unnamed1"/>
</dbReference>
<dbReference type="AlphaFoldDB" id="A0A1Q2L4E9"/>
<protein>
    <recommendedName>
        <fullName evidence="6">TVP38/TMEM64 family membrane protein</fullName>
    </recommendedName>
</protein>
<comment type="subcellular location">
    <subcellularLocation>
        <location evidence="1 6">Cell membrane</location>
        <topology evidence="1 6">Multi-pass membrane protein</topology>
    </subcellularLocation>
</comment>
<evidence type="ECO:0000256" key="1">
    <source>
        <dbReference type="ARBA" id="ARBA00004651"/>
    </source>
</evidence>
<dbReference type="PANTHER" id="PTHR12677">
    <property type="entry name" value="GOLGI APPARATUS MEMBRANE PROTEIN TVP38-RELATED"/>
    <property type="match status" value="1"/>
</dbReference>
<evidence type="ECO:0000259" key="7">
    <source>
        <dbReference type="Pfam" id="PF09335"/>
    </source>
</evidence>